<dbReference type="RefSeq" id="WP_143915383.1">
    <property type="nucleotide sequence ID" value="NZ_CANMIK010000005.1"/>
</dbReference>
<sequence length="242" mass="26476">MKNNIKLILAIFVLAMLASCGGSDDGPDGEPDGGDGEGTVNIPTAAALIFPLKDAECNAGKIVSNRESTVIFEWNASDFTTKYTLQLTNLNTQEVETFETINTELEITLLLGTPYSWKITSSSSATASTAESEVWKLFNAGPGIENYTPFPAELVSPPMGLTITNPTTVDLLWKGSDVDGDISEYEVYMDNNNPPVTLINTVTKSEIKDVTLQANKIYYWQVVTKDLHNNLTKSSVFEFRTK</sequence>
<reference evidence="2 3" key="1">
    <citation type="submission" date="2019-07" db="EMBL/GenBank/DDBJ databases">
        <title>The draft genome sequence of Aquimarina algiphila M91.</title>
        <authorList>
            <person name="Meng X."/>
        </authorList>
    </citation>
    <scope>NUCLEOTIDE SEQUENCE [LARGE SCALE GENOMIC DNA]</scope>
    <source>
        <strain evidence="2 3">M91</strain>
    </source>
</reference>
<dbReference type="InterPro" id="IPR013783">
    <property type="entry name" value="Ig-like_fold"/>
</dbReference>
<dbReference type="SUPFAM" id="SSF49265">
    <property type="entry name" value="Fibronectin type III"/>
    <property type="match status" value="1"/>
</dbReference>
<gene>
    <name evidence="2" type="ORF">FOF46_02795</name>
</gene>
<organism evidence="2 3">
    <name type="scientific">Aquimarina algiphila</name>
    <dbReference type="NCBI Taxonomy" id="2047982"/>
    <lineage>
        <taxon>Bacteria</taxon>
        <taxon>Pseudomonadati</taxon>
        <taxon>Bacteroidota</taxon>
        <taxon>Flavobacteriia</taxon>
        <taxon>Flavobacteriales</taxon>
        <taxon>Flavobacteriaceae</taxon>
        <taxon>Aquimarina</taxon>
    </lineage>
</organism>
<dbReference type="InterPro" id="IPR036116">
    <property type="entry name" value="FN3_sf"/>
</dbReference>
<evidence type="ECO:0000313" key="3">
    <source>
        <dbReference type="Proteomes" id="UP000318833"/>
    </source>
</evidence>
<proteinExistence type="predicted"/>
<evidence type="ECO:0008006" key="4">
    <source>
        <dbReference type="Google" id="ProtNLM"/>
    </source>
</evidence>
<keyword evidence="1" id="KW-0732">Signal</keyword>
<keyword evidence="3" id="KW-1185">Reference proteome</keyword>
<evidence type="ECO:0000313" key="2">
    <source>
        <dbReference type="EMBL" id="TSE10786.1"/>
    </source>
</evidence>
<dbReference type="AlphaFoldDB" id="A0A554VQH5"/>
<comment type="caution">
    <text evidence="2">The sequence shown here is derived from an EMBL/GenBank/DDBJ whole genome shotgun (WGS) entry which is preliminary data.</text>
</comment>
<dbReference type="EMBL" id="VLNR01000004">
    <property type="protein sequence ID" value="TSE10786.1"/>
    <property type="molecule type" value="Genomic_DNA"/>
</dbReference>
<feature type="signal peptide" evidence="1">
    <location>
        <begin position="1"/>
        <end position="22"/>
    </location>
</feature>
<protein>
    <recommendedName>
        <fullName evidence="4">Fibronectin type-III domain-containing protein</fullName>
    </recommendedName>
</protein>
<dbReference type="OrthoDB" id="1164551at2"/>
<dbReference type="Proteomes" id="UP000318833">
    <property type="component" value="Unassembled WGS sequence"/>
</dbReference>
<feature type="chain" id="PRO_5021920262" description="Fibronectin type-III domain-containing protein" evidence="1">
    <location>
        <begin position="23"/>
        <end position="242"/>
    </location>
</feature>
<evidence type="ECO:0000256" key="1">
    <source>
        <dbReference type="SAM" id="SignalP"/>
    </source>
</evidence>
<accession>A0A554VQH5</accession>
<dbReference type="PROSITE" id="PS51257">
    <property type="entry name" value="PROKAR_LIPOPROTEIN"/>
    <property type="match status" value="1"/>
</dbReference>
<name>A0A554VQH5_9FLAO</name>
<dbReference type="Gene3D" id="2.60.40.10">
    <property type="entry name" value="Immunoglobulins"/>
    <property type="match status" value="1"/>
</dbReference>